<keyword evidence="4" id="KW-0540">Nuclease</keyword>
<evidence type="ECO:0000259" key="8">
    <source>
        <dbReference type="PROSITE" id="PS50879"/>
    </source>
</evidence>
<dbReference type="Proteomes" id="UP001500740">
    <property type="component" value="Unassembled WGS sequence"/>
</dbReference>
<evidence type="ECO:0000256" key="4">
    <source>
        <dbReference type="ARBA" id="ARBA00022722"/>
    </source>
</evidence>
<name>A0ABN1A7G0_9BACI</name>
<dbReference type="InterPro" id="IPR009027">
    <property type="entry name" value="Ribosomal_bL9/RNase_H1_N"/>
</dbReference>
<dbReference type="PROSITE" id="PS50879">
    <property type="entry name" value="RNASE_H_1"/>
    <property type="match status" value="1"/>
</dbReference>
<organism evidence="9 10">
    <name type="scientific">Alkalibacillus silvisoli</name>
    <dbReference type="NCBI Taxonomy" id="392823"/>
    <lineage>
        <taxon>Bacteria</taxon>
        <taxon>Bacillati</taxon>
        <taxon>Bacillota</taxon>
        <taxon>Bacilli</taxon>
        <taxon>Bacillales</taxon>
        <taxon>Bacillaceae</taxon>
        <taxon>Alkalibacillus</taxon>
    </lineage>
</organism>
<gene>
    <name evidence="9" type="ORF">GCM10008935_26460</name>
</gene>
<dbReference type="EC" id="3.1.26.4" evidence="3"/>
<keyword evidence="5" id="KW-0479">Metal-binding</keyword>
<dbReference type="Gene3D" id="3.30.310.240">
    <property type="entry name" value="Bacterial toxin RNase RnlA/LsoA, N-terminal domain"/>
    <property type="match status" value="1"/>
</dbReference>
<dbReference type="InterPro" id="IPR043994">
    <property type="entry name" value="RnlA/LsoA-toxin_DBD"/>
</dbReference>
<feature type="domain" description="RNase H type-1" evidence="8">
    <location>
        <begin position="65"/>
        <end position="202"/>
    </location>
</feature>
<evidence type="ECO:0000256" key="1">
    <source>
        <dbReference type="ARBA" id="ARBA00000077"/>
    </source>
</evidence>
<dbReference type="Gene3D" id="3.30.420.10">
    <property type="entry name" value="Ribonuclease H-like superfamily/Ribonuclease H"/>
    <property type="match status" value="1"/>
</dbReference>
<accession>A0ABN1A7G0</accession>
<keyword evidence="6" id="KW-0255">Endonuclease</keyword>
<evidence type="ECO:0000256" key="2">
    <source>
        <dbReference type="ARBA" id="ARBA00005300"/>
    </source>
</evidence>
<proteinExistence type="inferred from homology"/>
<dbReference type="PANTHER" id="PTHR10642:SF26">
    <property type="entry name" value="RIBONUCLEASE H1"/>
    <property type="match status" value="1"/>
</dbReference>
<reference evidence="9 10" key="1">
    <citation type="journal article" date="2019" name="Int. J. Syst. Evol. Microbiol.">
        <title>The Global Catalogue of Microorganisms (GCM) 10K type strain sequencing project: providing services to taxonomists for standard genome sequencing and annotation.</title>
        <authorList>
            <consortium name="The Broad Institute Genomics Platform"/>
            <consortium name="The Broad Institute Genome Sequencing Center for Infectious Disease"/>
            <person name="Wu L."/>
            <person name="Ma J."/>
        </authorList>
    </citation>
    <scope>NUCLEOTIDE SEQUENCE [LARGE SCALE GENOMIC DNA]</scope>
    <source>
        <strain evidence="9 10">JCM 14193</strain>
    </source>
</reference>
<dbReference type="InterPro" id="IPR011320">
    <property type="entry name" value="RNase_H1_N"/>
</dbReference>
<evidence type="ECO:0000256" key="3">
    <source>
        <dbReference type="ARBA" id="ARBA00012180"/>
    </source>
</evidence>
<comment type="caution">
    <text evidence="9">The sequence shown here is derived from an EMBL/GenBank/DDBJ whole genome shotgun (WGS) entry which is preliminary data.</text>
</comment>
<comment type="similarity">
    <text evidence="2">Belongs to the RNase H family.</text>
</comment>
<sequence length="571" mass="64749">MSKKYYAVKQGKKTGIFTTWNECKQNVHGYPGAEYKSFTSKAQAENYLTGTQETDDPEKDRGTESEAEVVAYVDGSFNEVSSEFSYGSVIFYQGEQTHFAEKFSDPDLVSMRNVAGEIKGSERAMAFAVEKGAKSLTIHHDYEGISKWCTGEWKAKKPGTIAYKQCFDNIKNDVKVKFVKVKSHSGDEFNDLADKLAKDAFVQTEIVENSVDSVSENPKNIGIFVEPNKLGEAICSAGESEWKDFQLLSFEKVGNAKRCIFSVNDKQGSLDFYYRTSKGTTTMTPIGKNVELSSVLRDRIIEQSEYTDTGVSKSHTFRINKEWANKLVNFLGGLEDIGKDQKSYENPKYQQYNFVSGRGDRLNVNIYETGKVVLQGKPAYLYTEALSFLSYCPEVNINDVVEANNSFYEVYITVTDTRTELHKLMPNAFENIDDTLIKILSPAVSLKKIKMEIEDYSCYAFPALRALEGYLKYLFGIEGVEIGHNYGQQFGHDTKTGAFHLKKHTVQKLKNPKSEVPITEAYNYLNKNRHTLFHSEQLLFTTRILEDKLEADQIVNEVIDLIERTYTYLIA</sequence>
<comment type="catalytic activity">
    <reaction evidence="1">
        <text>Endonucleolytic cleavage to 5'-phosphomonoester.</text>
        <dbReference type="EC" id="3.1.26.4"/>
    </reaction>
</comment>
<dbReference type="SUPFAM" id="SSF55658">
    <property type="entry name" value="L9 N-domain-like"/>
    <property type="match status" value="1"/>
</dbReference>
<keyword evidence="7" id="KW-0378">Hydrolase</keyword>
<evidence type="ECO:0000256" key="6">
    <source>
        <dbReference type="ARBA" id="ARBA00022759"/>
    </source>
</evidence>
<evidence type="ECO:0000256" key="5">
    <source>
        <dbReference type="ARBA" id="ARBA00022723"/>
    </source>
</evidence>
<dbReference type="PANTHER" id="PTHR10642">
    <property type="entry name" value="RIBONUCLEASE H1"/>
    <property type="match status" value="1"/>
</dbReference>
<dbReference type="Pfam" id="PF00075">
    <property type="entry name" value="RNase_H"/>
    <property type="match status" value="1"/>
</dbReference>
<dbReference type="Gene3D" id="6.10.250.2650">
    <property type="match status" value="1"/>
</dbReference>
<dbReference type="InterPro" id="IPR037056">
    <property type="entry name" value="RNase_H1_N_sf"/>
</dbReference>
<dbReference type="Pfam" id="PF19034">
    <property type="entry name" value="RnlA-toxin_DBD"/>
    <property type="match status" value="1"/>
</dbReference>
<evidence type="ECO:0000256" key="7">
    <source>
        <dbReference type="ARBA" id="ARBA00022801"/>
    </source>
</evidence>
<evidence type="ECO:0000313" key="9">
    <source>
        <dbReference type="EMBL" id="GAA0469355.1"/>
    </source>
</evidence>
<dbReference type="InterPro" id="IPR002156">
    <property type="entry name" value="RNaseH_domain"/>
</dbReference>
<keyword evidence="10" id="KW-1185">Reference proteome</keyword>
<dbReference type="InterPro" id="IPR012337">
    <property type="entry name" value="RNaseH-like_sf"/>
</dbReference>
<dbReference type="Pfam" id="PF01693">
    <property type="entry name" value="Cauli_VI"/>
    <property type="match status" value="1"/>
</dbReference>
<dbReference type="Gene3D" id="3.40.970.10">
    <property type="entry name" value="Ribonuclease H1, N-terminal domain"/>
    <property type="match status" value="1"/>
</dbReference>
<dbReference type="CDD" id="cd09277">
    <property type="entry name" value="RNase_HI_bacteria_like"/>
    <property type="match status" value="1"/>
</dbReference>
<dbReference type="RefSeq" id="WP_343784312.1">
    <property type="nucleotide sequence ID" value="NZ_BAAACZ010000027.1"/>
</dbReference>
<protein>
    <recommendedName>
        <fullName evidence="3">ribonuclease H</fullName>
        <ecNumber evidence="3">3.1.26.4</ecNumber>
    </recommendedName>
</protein>
<dbReference type="InterPro" id="IPR036397">
    <property type="entry name" value="RNaseH_sf"/>
</dbReference>
<dbReference type="EMBL" id="BAAACZ010000027">
    <property type="protein sequence ID" value="GAA0469355.1"/>
    <property type="molecule type" value="Genomic_DNA"/>
</dbReference>
<evidence type="ECO:0000313" key="10">
    <source>
        <dbReference type="Proteomes" id="UP001500740"/>
    </source>
</evidence>
<dbReference type="SUPFAM" id="SSF53098">
    <property type="entry name" value="Ribonuclease H-like"/>
    <property type="match status" value="1"/>
</dbReference>
<dbReference type="InterPro" id="IPR050092">
    <property type="entry name" value="RNase_H"/>
</dbReference>